<organism evidence="1 2">
    <name type="scientific">Streptomyces galilaeus</name>
    <dbReference type="NCBI Taxonomy" id="33899"/>
    <lineage>
        <taxon>Bacteria</taxon>
        <taxon>Bacillati</taxon>
        <taxon>Actinomycetota</taxon>
        <taxon>Actinomycetes</taxon>
        <taxon>Kitasatosporales</taxon>
        <taxon>Streptomycetaceae</taxon>
        <taxon>Streptomyces</taxon>
    </lineage>
</organism>
<name>A0ABW9IZ61_STRGJ</name>
<dbReference type="RefSeq" id="WP_409097932.1">
    <property type="nucleotide sequence ID" value="NZ_JBJVNE010000240.1"/>
</dbReference>
<evidence type="ECO:0000313" key="2">
    <source>
        <dbReference type="Proteomes" id="UP001631993"/>
    </source>
</evidence>
<reference evidence="1 2" key="1">
    <citation type="submission" date="2024-12" db="EMBL/GenBank/DDBJ databases">
        <title>Forecasting of Potato common scab and diversities of Pathogenic streptomyces spp. in china.</title>
        <authorList>
            <person name="Handique U."/>
            <person name="Wu J."/>
        </authorList>
    </citation>
    <scope>NUCLEOTIDE SEQUENCE [LARGE SCALE GENOMIC DNA]</scope>
    <source>
        <strain evidence="1 2">ZRIMU1585</strain>
    </source>
</reference>
<accession>A0ABW9IZ61</accession>
<comment type="caution">
    <text evidence="1">The sequence shown here is derived from an EMBL/GenBank/DDBJ whole genome shotgun (WGS) entry which is preliminary data.</text>
</comment>
<feature type="non-terminal residue" evidence="1">
    <location>
        <position position="1"/>
    </location>
</feature>
<dbReference type="SUPFAM" id="SSF56935">
    <property type="entry name" value="Porins"/>
    <property type="match status" value="1"/>
</dbReference>
<dbReference type="EMBL" id="JBJVNE010000240">
    <property type="protein sequence ID" value="MFM9653709.1"/>
    <property type="molecule type" value="Genomic_DNA"/>
</dbReference>
<protein>
    <recommendedName>
        <fullName evidence="3">TonB-dependent receptor</fullName>
    </recommendedName>
</protein>
<keyword evidence="2" id="KW-1185">Reference proteome</keyword>
<feature type="non-terminal residue" evidence="1">
    <location>
        <position position="92"/>
    </location>
</feature>
<sequence length="92" mass="10541">GGANTNWQDQIFRRAISQAYNLSWGYNNKGTTLRLSGSYDDQQGIVRNSSLKRVTSRLNFSQKFWKDKARFDANLTYSNTRNQYPPLSNNAG</sequence>
<evidence type="ECO:0008006" key="3">
    <source>
        <dbReference type="Google" id="ProtNLM"/>
    </source>
</evidence>
<gene>
    <name evidence="1" type="ORF">ACKI1S_47665</name>
</gene>
<evidence type="ECO:0000313" key="1">
    <source>
        <dbReference type="EMBL" id="MFM9653709.1"/>
    </source>
</evidence>
<dbReference type="Proteomes" id="UP001631993">
    <property type="component" value="Unassembled WGS sequence"/>
</dbReference>
<proteinExistence type="predicted"/>